<comment type="caution">
    <text evidence="3">The sequence shown here is derived from an EMBL/GenBank/DDBJ whole genome shotgun (WGS) entry which is preliminary data.</text>
</comment>
<evidence type="ECO:0000259" key="2">
    <source>
        <dbReference type="Pfam" id="PF00892"/>
    </source>
</evidence>
<feature type="transmembrane region" description="Helical" evidence="1">
    <location>
        <begin position="131"/>
        <end position="151"/>
    </location>
</feature>
<keyword evidence="1" id="KW-1133">Transmembrane helix</keyword>
<dbReference type="PANTHER" id="PTHR22911:SF137">
    <property type="entry name" value="SOLUTE CARRIER FAMILY 35 MEMBER G2-RELATED"/>
    <property type="match status" value="1"/>
</dbReference>
<dbReference type="InterPro" id="IPR037185">
    <property type="entry name" value="EmrE-like"/>
</dbReference>
<dbReference type="PANTHER" id="PTHR22911">
    <property type="entry name" value="ACYL-MALONYL CONDENSING ENZYME-RELATED"/>
    <property type="match status" value="1"/>
</dbReference>
<keyword evidence="1" id="KW-0472">Membrane</keyword>
<dbReference type="Proteomes" id="UP001242368">
    <property type="component" value="Unassembled WGS sequence"/>
</dbReference>
<feature type="transmembrane region" description="Helical" evidence="1">
    <location>
        <begin position="39"/>
        <end position="56"/>
    </location>
</feature>
<dbReference type="EMBL" id="JAUFQU010000001">
    <property type="protein sequence ID" value="MDN3707657.1"/>
    <property type="molecule type" value="Genomic_DNA"/>
</dbReference>
<protein>
    <submittedName>
        <fullName evidence="3">EamA family transporter</fullName>
    </submittedName>
</protein>
<accession>A0ABT8CT18</accession>
<reference evidence="4" key="1">
    <citation type="journal article" date="2019" name="Int. J. Syst. Evol. Microbiol.">
        <title>The Global Catalogue of Microorganisms (GCM) 10K type strain sequencing project: providing services to taxonomists for standard genome sequencing and annotation.</title>
        <authorList>
            <consortium name="The Broad Institute Genomics Platform"/>
            <consortium name="The Broad Institute Genome Sequencing Center for Infectious Disease"/>
            <person name="Wu L."/>
            <person name="Ma J."/>
        </authorList>
    </citation>
    <scope>NUCLEOTIDE SEQUENCE [LARGE SCALE GENOMIC DNA]</scope>
    <source>
        <strain evidence="4">CECT 7184</strain>
    </source>
</reference>
<proteinExistence type="predicted"/>
<organism evidence="3 4">
    <name type="scientific">Paenimyroides ceti</name>
    <dbReference type="NCBI Taxonomy" id="395087"/>
    <lineage>
        <taxon>Bacteria</taxon>
        <taxon>Pseudomonadati</taxon>
        <taxon>Bacteroidota</taxon>
        <taxon>Flavobacteriia</taxon>
        <taxon>Flavobacteriales</taxon>
        <taxon>Flavobacteriaceae</taxon>
        <taxon>Paenimyroides</taxon>
    </lineage>
</organism>
<evidence type="ECO:0000256" key="1">
    <source>
        <dbReference type="SAM" id="Phobius"/>
    </source>
</evidence>
<feature type="domain" description="EamA" evidence="2">
    <location>
        <begin position="7"/>
        <end position="143"/>
    </location>
</feature>
<keyword evidence="1" id="KW-0812">Transmembrane</keyword>
<dbReference type="SUPFAM" id="SSF103481">
    <property type="entry name" value="Multidrug resistance efflux transporter EmrE"/>
    <property type="match status" value="2"/>
</dbReference>
<keyword evidence="4" id="KW-1185">Reference proteome</keyword>
<feature type="domain" description="EamA" evidence="2">
    <location>
        <begin position="156"/>
        <end position="307"/>
    </location>
</feature>
<feature type="transmembrane region" description="Helical" evidence="1">
    <location>
        <begin position="229"/>
        <end position="252"/>
    </location>
</feature>
<gene>
    <name evidence="3" type="ORF">QW060_11040</name>
</gene>
<feature type="transmembrane region" description="Helical" evidence="1">
    <location>
        <begin position="264"/>
        <end position="284"/>
    </location>
</feature>
<feature type="transmembrane region" description="Helical" evidence="1">
    <location>
        <begin position="76"/>
        <end position="93"/>
    </location>
</feature>
<dbReference type="RefSeq" id="WP_290364744.1">
    <property type="nucleotide sequence ID" value="NZ_JAUFQU010000001.1"/>
</dbReference>
<feature type="transmembrane region" description="Helical" evidence="1">
    <location>
        <begin position="99"/>
        <end position="119"/>
    </location>
</feature>
<feature type="transmembrane region" description="Helical" evidence="1">
    <location>
        <begin position="290"/>
        <end position="311"/>
    </location>
</feature>
<dbReference type="InterPro" id="IPR000620">
    <property type="entry name" value="EamA_dom"/>
</dbReference>
<evidence type="ECO:0000313" key="4">
    <source>
        <dbReference type="Proteomes" id="UP001242368"/>
    </source>
</evidence>
<name>A0ABT8CT18_9FLAO</name>
<sequence length="317" mass="34877">MHKNLAKGVLFVALGASSFGMLATIVKLAYKEGYTTAEVTSSQFAFGILFLILLNLIPSKEKIQHQKASKKDITKLILSGTSMGFTSVLYYLCVRYINASIAVVLLMQSVWIGVVFEVIQTKKAPSIQKIISVILILTGTLIATNTFNSSFELDIRGLIFGFLAAISFSMTLLTTNSVATHLKAIRRSLFMLFGGAIVVILFSFITQIGPNNFNFMKEMVSDTTVIRDFNFNIFITWGIILSLFGTVIPPILLNKGFPLTGVGLGSIISSLELPVSVTFAFFLLNEQVSWIQWSGILIILSAIVLMNYNLLSRKSNL</sequence>
<feature type="transmembrane region" description="Helical" evidence="1">
    <location>
        <begin position="190"/>
        <end position="209"/>
    </location>
</feature>
<evidence type="ECO:0000313" key="3">
    <source>
        <dbReference type="EMBL" id="MDN3707657.1"/>
    </source>
</evidence>
<feature type="transmembrane region" description="Helical" evidence="1">
    <location>
        <begin position="157"/>
        <end position="178"/>
    </location>
</feature>
<dbReference type="Pfam" id="PF00892">
    <property type="entry name" value="EamA"/>
    <property type="match status" value="2"/>
</dbReference>